<accession>A0A5B2XER9</accession>
<evidence type="ECO:0000313" key="1">
    <source>
        <dbReference type="EMBL" id="KAA2261450.1"/>
    </source>
</evidence>
<dbReference type="InterPro" id="IPR038764">
    <property type="entry name" value="GNAT_N_AcTrfase_prd"/>
</dbReference>
<dbReference type="Proteomes" id="UP000323454">
    <property type="component" value="Unassembled WGS sequence"/>
</dbReference>
<dbReference type="PANTHER" id="PTHR41700:SF1">
    <property type="entry name" value="N-ACETYLTRANSFERASE DOMAIN-CONTAINING PROTEIN"/>
    <property type="match status" value="1"/>
</dbReference>
<gene>
    <name evidence="1" type="ORF">F0L68_16840</name>
</gene>
<dbReference type="PANTHER" id="PTHR41700">
    <property type="entry name" value="GCN5-RELATED N-ACETYLTRANSFERASE"/>
    <property type="match status" value="1"/>
</dbReference>
<dbReference type="EMBL" id="VUOB01000028">
    <property type="protein sequence ID" value="KAA2261450.1"/>
    <property type="molecule type" value="Genomic_DNA"/>
</dbReference>
<dbReference type="OrthoDB" id="9797990at2"/>
<reference evidence="1 2" key="1">
    <citation type="submission" date="2019-09" db="EMBL/GenBank/DDBJ databases">
        <title>Goodfellowia gen. nov., a new genus of the Pseudonocardineae related to Actinoalloteichus, containing Goodfellowia coeruleoviolacea gen. nov., comb. nov. gen. nov., comb. nov.</title>
        <authorList>
            <person name="Labeda D."/>
        </authorList>
    </citation>
    <scope>NUCLEOTIDE SEQUENCE [LARGE SCALE GENOMIC DNA]</scope>
    <source>
        <strain evidence="1 2">AN110305</strain>
    </source>
</reference>
<keyword evidence="1" id="KW-0808">Transferase</keyword>
<organism evidence="1 2">
    <name type="scientific">Solihabitans fulvus</name>
    <dbReference type="NCBI Taxonomy" id="1892852"/>
    <lineage>
        <taxon>Bacteria</taxon>
        <taxon>Bacillati</taxon>
        <taxon>Actinomycetota</taxon>
        <taxon>Actinomycetes</taxon>
        <taxon>Pseudonocardiales</taxon>
        <taxon>Pseudonocardiaceae</taxon>
        <taxon>Solihabitans</taxon>
    </lineage>
</organism>
<dbReference type="InterPro" id="IPR016181">
    <property type="entry name" value="Acyl_CoA_acyltransferase"/>
</dbReference>
<dbReference type="RefSeq" id="WP_149850527.1">
    <property type="nucleotide sequence ID" value="NZ_VUOB01000028.1"/>
</dbReference>
<evidence type="ECO:0000313" key="2">
    <source>
        <dbReference type="Proteomes" id="UP000323454"/>
    </source>
</evidence>
<sequence>MTNLVTNAPDLVSQAVRDEAVVAAEAAAVASGVEVRLLTEVSQLTAVSRLFGSIWRPGSDTRPVPTELLRAMVAAGNYVAGAFDHGELLGACFGFFGHPRKGSLHSHIAGVAAPGLGRGIGYALKLHQRGWALLQDVSLITWTFDPLVRRNAHFNLSKLGTHPLRYLPDFYGPMVDDINGSGDTDRLLVGWDLASPVVRAAALGEPGRLDAAELRDGGAAIALSVGPDGGPLTGSADAPTVLVAVPPDIESLRRNDSALGGAWRVALREALGGLMAQDARVVGFDRAGWYVIAREQS</sequence>
<dbReference type="AlphaFoldDB" id="A0A5B2XER9"/>
<protein>
    <submittedName>
        <fullName evidence="1">GNAT family N-acetyltransferase</fullName>
    </submittedName>
</protein>
<proteinExistence type="predicted"/>
<comment type="caution">
    <text evidence="1">The sequence shown here is derived from an EMBL/GenBank/DDBJ whole genome shotgun (WGS) entry which is preliminary data.</text>
</comment>
<keyword evidence="2" id="KW-1185">Reference proteome</keyword>
<reference evidence="1 2" key="2">
    <citation type="submission" date="2019-09" db="EMBL/GenBank/DDBJ databases">
        <authorList>
            <person name="Jin C."/>
        </authorList>
    </citation>
    <scope>NUCLEOTIDE SEQUENCE [LARGE SCALE GENOMIC DNA]</scope>
    <source>
        <strain evidence="1 2">AN110305</strain>
    </source>
</reference>
<dbReference type="SUPFAM" id="SSF55729">
    <property type="entry name" value="Acyl-CoA N-acyltransferases (Nat)"/>
    <property type="match status" value="1"/>
</dbReference>
<dbReference type="GO" id="GO:0016740">
    <property type="term" value="F:transferase activity"/>
    <property type="evidence" value="ECO:0007669"/>
    <property type="project" value="UniProtKB-KW"/>
</dbReference>
<name>A0A5B2XER9_9PSEU</name>